<dbReference type="PANTHER" id="PTHR14198:SF4">
    <property type="entry name" value="TRANSMEMBRANE 4 L6 FAMILY MEMBER 5"/>
    <property type="match status" value="1"/>
</dbReference>
<dbReference type="InterPro" id="IPR008661">
    <property type="entry name" value="L6_membrane"/>
</dbReference>
<comment type="similarity">
    <text evidence="2">Belongs to the L6 tetraspanin family.</text>
</comment>
<gene>
    <name evidence="7" type="primary">TM4SF5</name>
    <name evidence="7" type="ORF">AOXY_G29654</name>
</gene>
<evidence type="ECO:0000256" key="4">
    <source>
        <dbReference type="ARBA" id="ARBA00022989"/>
    </source>
</evidence>
<evidence type="ECO:0000256" key="1">
    <source>
        <dbReference type="ARBA" id="ARBA00004141"/>
    </source>
</evidence>
<evidence type="ECO:0000256" key="5">
    <source>
        <dbReference type="ARBA" id="ARBA00023136"/>
    </source>
</evidence>
<dbReference type="AlphaFoldDB" id="A0AAD8CL40"/>
<feature type="transmembrane region" description="Helical" evidence="6">
    <location>
        <begin position="152"/>
        <end position="173"/>
    </location>
</feature>
<reference evidence="7" key="1">
    <citation type="submission" date="2022-02" db="EMBL/GenBank/DDBJ databases">
        <title>Atlantic sturgeon de novo genome assembly.</title>
        <authorList>
            <person name="Stock M."/>
            <person name="Klopp C."/>
            <person name="Guiguen Y."/>
            <person name="Cabau C."/>
            <person name="Parinello H."/>
            <person name="Santidrian Yebra-Pimentel E."/>
            <person name="Kuhl H."/>
            <person name="Dirks R.P."/>
            <person name="Guessner J."/>
            <person name="Wuertz S."/>
            <person name="Du K."/>
            <person name="Schartl M."/>
        </authorList>
    </citation>
    <scope>NUCLEOTIDE SEQUENCE</scope>
    <source>
        <strain evidence="7">STURGEONOMICS-FGT-2020</strain>
        <tissue evidence="7">Whole blood</tissue>
    </source>
</reference>
<keyword evidence="4 6" id="KW-1133">Transmembrane helix</keyword>
<dbReference type="Proteomes" id="UP001230051">
    <property type="component" value="Unassembled WGS sequence"/>
</dbReference>
<keyword evidence="8" id="KW-1185">Reference proteome</keyword>
<evidence type="ECO:0000256" key="6">
    <source>
        <dbReference type="SAM" id="Phobius"/>
    </source>
</evidence>
<organism evidence="7 8">
    <name type="scientific">Acipenser oxyrinchus oxyrinchus</name>
    <dbReference type="NCBI Taxonomy" id="40147"/>
    <lineage>
        <taxon>Eukaryota</taxon>
        <taxon>Metazoa</taxon>
        <taxon>Chordata</taxon>
        <taxon>Craniata</taxon>
        <taxon>Vertebrata</taxon>
        <taxon>Euteleostomi</taxon>
        <taxon>Actinopterygii</taxon>
        <taxon>Chondrostei</taxon>
        <taxon>Acipenseriformes</taxon>
        <taxon>Acipenseridae</taxon>
        <taxon>Acipenser</taxon>
    </lineage>
</organism>
<evidence type="ECO:0000313" key="8">
    <source>
        <dbReference type="Proteomes" id="UP001230051"/>
    </source>
</evidence>
<keyword evidence="5 6" id="KW-0472">Membrane</keyword>
<name>A0AAD8CL40_ACIOX</name>
<evidence type="ECO:0000313" key="7">
    <source>
        <dbReference type="EMBL" id="KAK1153569.1"/>
    </source>
</evidence>
<feature type="transmembrane region" description="Helical" evidence="6">
    <location>
        <begin position="41"/>
        <end position="60"/>
    </location>
</feature>
<proteinExistence type="inferred from homology"/>
<dbReference type="PANTHER" id="PTHR14198">
    <property type="entry name" value="TRANSMEMBRANE 4 L6 FAMILY MEMBER 1-RELATED"/>
    <property type="match status" value="1"/>
</dbReference>
<evidence type="ECO:0000256" key="3">
    <source>
        <dbReference type="ARBA" id="ARBA00022692"/>
    </source>
</evidence>
<evidence type="ECO:0000256" key="2">
    <source>
        <dbReference type="ARBA" id="ARBA00006193"/>
    </source>
</evidence>
<dbReference type="EMBL" id="JAGXEW010000040">
    <property type="protein sequence ID" value="KAK1153569.1"/>
    <property type="molecule type" value="Genomic_DNA"/>
</dbReference>
<dbReference type="PROSITE" id="PS51257">
    <property type="entry name" value="PROKAR_LIPOPROTEIN"/>
    <property type="match status" value="1"/>
</dbReference>
<keyword evidence="3 6" id="KW-0812">Transmembrane</keyword>
<accession>A0AAD8CL40</accession>
<dbReference type="GO" id="GO:0016020">
    <property type="term" value="C:membrane"/>
    <property type="evidence" value="ECO:0007669"/>
    <property type="project" value="UniProtKB-SubCell"/>
</dbReference>
<comment type="caution">
    <text evidence="7">The sequence shown here is derived from an EMBL/GenBank/DDBJ whole genome shotgun (WGS) entry which is preliminary data.</text>
</comment>
<comment type="subcellular location">
    <subcellularLocation>
        <location evidence="1">Membrane</location>
        <topology evidence="1">Multi-pass membrane protein</topology>
    </subcellularLocation>
</comment>
<sequence length="201" mass="21243">MCTGKCSRLIGLVLIPAAFACIIANLLLLFPNAKSLDSNHITLQAWLMGGIVGGGLFMLCPGCSAVRAGGKGCCGAGCCGNRCRMLNSVFSSAFGVLGGLYCISVSSAGLANGPKCLTENEKWEYPFQDTQGNGSYLVNKDMWKQCLEPENIVLWNIVLFSILLGLGVLEVILCGIQVFNACLGCVCGDCRKRQNDDDGGL</sequence>
<dbReference type="Pfam" id="PF05805">
    <property type="entry name" value="L6_membrane"/>
    <property type="match status" value="1"/>
</dbReference>
<feature type="transmembrane region" description="Helical" evidence="6">
    <location>
        <begin position="9"/>
        <end position="29"/>
    </location>
</feature>
<protein>
    <submittedName>
        <fullName evidence="7">Transmembrane 4 L6 family member 5</fullName>
    </submittedName>
</protein>